<dbReference type="InterPro" id="IPR012442">
    <property type="entry name" value="DUF1645_plant"/>
</dbReference>
<dbReference type="KEGG" id="jre:108992775"/>
<dbReference type="OrthoDB" id="1111059at2759"/>
<dbReference type="GeneID" id="108992775"/>
<evidence type="ECO:0000256" key="1">
    <source>
        <dbReference type="SAM" id="MobiDB-lite"/>
    </source>
</evidence>
<dbReference type="Pfam" id="PF07816">
    <property type="entry name" value="DUF1645"/>
    <property type="match status" value="1"/>
</dbReference>
<gene>
    <name evidence="3" type="primary">LOC108992775</name>
</gene>
<protein>
    <submittedName>
        <fullName evidence="3">Uncharacterized protein LOC108992775</fullName>
    </submittedName>
</protein>
<accession>A0A6P9F032</accession>
<name>A0A6P9F032_JUGRE</name>
<dbReference type="Proteomes" id="UP000235220">
    <property type="component" value="Chromosome 1"/>
</dbReference>
<dbReference type="Gramene" id="Jr01_04450_p1">
    <property type="protein sequence ID" value="cds.Jr01_04450_p1"/>
    <property type="gene ID" value="Jr01_04450"/>
</dbReference>
<dbReference type="AlphaFoldDB" id="A0A6P9F032"/>
<reference evidence="3" key="1">
    <citation type="submission" date="2025-08" db="UniProtKB">
        <authorList>
            <consortium name="RefSeq"/>
        </authorList>
    </citation>
    <scope>IDENTIFICATION</scope>
    <source>
        <tissue evidence="3">Leaves</tissue>
    </source>
</reference>
<dbReference type="PANTHER" id="PTHR33095">
    <property type="entry name" value="OS07G0619500 PROTEIN"/>
    <property type="match status" value="1"/>
</dbReference>
<keyword evidence="2" id="KW-1185">Reference proteome</keyword>
<feature type="compositionally biased region" description="Basic and acidic residues" evidence="1">
    <location>
        <begin position="34"/>
        <end position="50"/>
    </location>
</feature>
<dbReference type="RefSeq" id="XP_035549343.1">
    <property type="nucleotide sequence ID" value="XM_035693450.1"/>
</dbReference>
<evidence type="ECO:0000313" key="2">
    <source>
        <dbReference type="Proteomes" id="UP000235220"/>
    </source>
</evidence>
<feature type="region of interest" description="Disordered" evidence="1">
    <location>
        <begin position="159"/>
        <end position="186"/>
    </location>
</feature>
<sequence>MQGESSELSACPSFNSYSSDRLAAIAAEVTREFDGVGDRQRQLGDDYRGEEPEDNDDDFEFVSVRRADDVAVIDGHVGPVFPIFNRDLFAEKSKQKINETCDPEEAEGHDVLSVRVPLKQLFVEERDQTSSTFSTSSEEEVEDGLDGVPPGTYCIWTPNSSNNSSAKASPSKCKKSSSTGTGPASASKRWRLSSFLRRCNSEGKESLVFLTPKKEAEIRAEKAAELDYSKLEKKVLKKAVSKETMSSAHEAFYVRNRAMREGDKRRTYLPYRQDLVGFWTSVGALGKTFPPF</sequence>
<proteinExistence type="predicted"/>
<organism evidence="2 3">
    <name type="scientific">Juglans regia</name>
    <name type="common">English walnut</name>
    <dbReference type="NCBI Taxonomy" id="51240"/>
    <lineage>
        <taxon>Eukaryota</taxon>
        <taxon>Viridiplantae</taxon>
        <taxon>Streptophyta</taxon>
        <taxon>Embryophyta</taxon>
        <taxon>Tracheophyta</taxon>
        <taxon>Spermatophyta</taxon>
        <taxon>Magnoliopsida</taxon>
        <taxon>eudicotyledons</taxon>
        <taxon>Gunneridae</taxon>
        <taxon>Pentapetalae</taxon>
        <taxon>rosids</taxon>
        <taxon>fabids</taxon>
        <taxon>Fagales</taxon>
        <taxon>Juglandaceae</taxon>
        <taxon>Juglans</taxon>
    </lineage>
</organism>
<dbReference type="FunCoup" id="A0A6P9F032">
    <property type="interactions" value="237"/>
</dbReference>
<dbReference type="PANTHER" id="PTHR33095:SF101">
    <property type="entry name" value="DUF1645 DOMAIN-CONTAINING PROTEIN"/>
    <property type="match status" value="1"/>
</dbReference>
<evidence type="ECO:0000313" key="3">
    <source>
        <dbReference type="RefSeq" id="XP_035549343.1"/>
    </source>
</evidence>
<feature type="region of interest" description="Disordered" evidence="1">
    <location>
        <begin position="34"/>
        <end position="57"/>
    </location>
</feature>